<dbReference type="AlphaFoldDB" id="A0A8B8E9G5"/>
<dbReference type="SUPFAM" id="SSF63829">
    <property type="entry name" value="Calcium-dependent phosphotriesterase"/>
    <property type="match status" value="1"/>
</dbReference>
<dbReference type="KEGG" id="cvn:111132783"/>
<organism evidence="2 3">
    <name type="scientific">Crassostrea virginica</name>
    <name type="common">Eastern oyster</name>
    <dbReference type="NCBI Taxonomy" id="6565"/>
    <lineage>
        <taxon>Eukaryota</taxon>
        <taxon>Metazoa</taxon>
        <taxon>Spiralia</taxon>
        <taxon>Lophotrochozoa</taxon>
        <taxon>Mollusca</taxon>
        <taxon>Bivalvia</taxon>
        <taxon>Autobranchia</taxon>
        <taxon>Pteriomorphia</taxon>
        <taxon>Ostreida</taxon>
        <taxon>Ostreoidea</taxon>
        <taxon>Ostreidae</taxon>
        <taxon>Crassostrea</taxon>
    </lineage>
</organism>
<evidence type="ECO:0000313" key="2">
    <source>
        <dbReference type="Proteomes" id="UP000694844"/>
    </source>
</evidence>
<accession>A0A8B8E9G5</accession>
<feature type="region of interest" description="Disordered" evidence="1">
    <location>
        <begin position="478"/>
        <end position="558"/>
    </location>
</feature>
<dbReference type="InterPro" id="IPR011042">
    <property type="entry name" value="6-blade_b-propeller_TolB-like"/>
</dbReference>
<feature type="compositionally biased region" description="Polar residues" evidence="1">
    <location>
        <begin position="478"/>
        <end position="489"/>
    </location>
</feature>
<sequence>MKYPPKDESEESGDPDSSDSSKQVKRARSGNSEQVICVRSRDPVPLPVWLSPSEHSEIVRRLYSETIYSIRGETIYNRRVMLEGVRKDLKTGHKAVTIRGLSMAEIIGQIPKDKIDEVLAGDLEDRCIIQKTRMTRHMTRLLQYVHSYEQLSNIMVKKPIEFLQSETRKHDHTKNHEQFHTQKDQKKILTQRGKKEMVNVVVKLMKGMQLVKTENRQAPGTELLLTLMSSPVLQKSLSVTGVKDCNHISCVIPDRVFVRDKNNIIITDTATGKQLHNVKNPLHSGTGIHTVNCDSELIYIDKDKNINKLSSDMKTTATLIKHTDKTWEPQCVYFSPVSGDLLVGMWRDDTSTVTGKVMRYDNTGKHKQTIPHNDYTPHDLYEDPWYITENNNGDVLVSDWRRRAVVVTSVQMLDRDGQFLSYLLTRQSPGIHDTPWSLSYDVTNHVLCVGSWNNNTFSVFRYINRHLALSDTRENCDVSLSSDPFNSQHIPGLTQEQFDREREEEEQRRREERERIWEEYMSDLRTEEEEEEEEEDDDDDEEDEEEEEEEEDHPWYWKCNIQSSSPYLQFINDTWPSHPTRPQ</sequence>
<evidence type="ECO:0000313" key="3">
    <source>
        <dbReference type="RefSeq" id="XP_022336309.1"/>
    </source>
</evidence>
<dbReference type="Gene3D" id="2.120.10.30">
    <property type="entry name" value="TolB, C-terminal domain"/>
    <property type="match status" value="1"/>
</dbReference>
<proteinExistence type="predicted"/>
<dbReference type="GeneID" id="111132783"/>
<evidence type="ECO:0000256" key="1">
    <source>
        <dbReference type="SAM" id="MobiDB-lite"/>
    </source>
</evidence>
<keyword evidence="2" id="KW-1185">Reference proteome</keyword>
<dbReference type="OrthoDB" id="6124272at2759"/>
<name>A0A8B8E9G5_CRAVI</name>
<protein>
    <submittedName>
        <fullName evidence="3">Uncharacterized protein LOC111132783</fullName>
    </submittedName>
</protein>
<feature type="compositionally biased region" description="Basic and acidic residues" evidence="1">
    <location>
        <begin position="497"/>
        <end position="525"/>
    </location>
</feature>
<reference evidence="3" key="1">
    <citation type="submission" date="2025-08" db="UniProtKB">
        <authorList>
            <consortium name="RefSeq"/>
        </authorList>
    </citation>
    <scope>IDENTIFICATION</scope>
    <source>
        <tissue evidence="3">Whole sample</tissue>
    </source>
</reference>
<gene>
    <name evidence="3" type="primary">LOC111132783</name>
</gene>
<feature type="region of interest" description="Disordered" evidence="1">
    <location>
        <begin position="1"/>
        <end position="33"/>
    </location>
</feature>
<dbReference type="RefSeq" id="XP_022336309.1">
    <property type="nucleotide sequence ID" value="XM_022480601.1"/>
</dbReference>
<dbReference type="Proteomes" id="UP000694844">
    <property type="component" value="Chromosome 5"/>
</dbReference>
<feature type="compositionally biased region" description="Acidic residues" evidence="1">
    <location>
        <begin position="8"/>
        <end position="17"/>
    </location>
</feature>
<feature type="compositionally biased region" description="Acidic residues" evidence="1">
    <location>
        <begin position="526"/>
        <end position="552"/>
    </location>
</feature>